<keyword evidence="2" id="KW-0547">Nucleotide-binding</keyword>
<name>A0A317KX08_9BACI</name>
<organism evidence="5 6">
    <name type="scientific">Gracilibacillus dipsosauri</name>
    <dbReference type="NCBI Taxonomy" id="178340"/>
    <lineage>
        <taxon>Bacteria</taxon>
        <taxon>Bacillati</taxon>
        <taxon>Bacillota</taxon>
        <taxon>Bacilli</taxon>
        <taxon>Bacillales</taxon>
        <taxon>Bacillaceae</taxon>
        <taxon>Gracilibacillus</taxon>
    </lineage>
</organism>
<evidence type="ECO:0000313" key="5">
    <source>
        <dbReference type="EMBL" id="PWU68052.1"/>
    </source>
</evidence>
<gene>
    <name evidence="5" type="ORF">DLJ74_13230</name>
</gene>
<dbReference type="RefSeq" id="WP_109984826.1">
    <property type="nucleotide sequence ID" value="NZ_JAJUIE010000006.1"/>
</dbReference>
<keyword evidence="3" id="KW-0067">ATP-binding</keyword>
<comment type="caution">
    <text evidence="5">The sequence shown here is derived from an EMBL/GenBank/DDBJ whole genome shotgun (WGS) entry which is preliminary data.</text>
</comment>
<evidence type="ECO:0000256" key="1">
    <source>
        <dbReference type="ARBA" id="ARBA00022448"/>
    </source>
</evidence>
<dbReference type="OrthoDB" id="9804819at2"/>
<dbReference type="Gene3D" id="3.40.50.300">
    <property type="entry name" value="P-loop containing nucleotide triphosphate hydrolases"/>
    <property type="match status" value="1"/>
</dbReference>
<dbReference type="Proteomes" id="UP000245624">
    <property type="component" value="Unassembled WGS sequence"/>
</dbReference>
<dbReference type="CDD" id="cd03230">
    <property type="entry name" value="ABC_DR_subfamily_A"/>
    <property type="match status" value="1"/>
</dbReference>
<evidence type="ECO:0000313" key="6">
    <source>
        <dbReference type="Proteomes" id="UP000245624"/>
    </source>
</evidence>
<dbReference type="SMART" id="SM00382">
    <property type="entry name" value="AAA"/>
    <property type="match status" value="1"/>
</dbReference>
<dbReference type="GO" id="GO:0016887">
    <property type="term" value="F:ATP hydrolysis activity"/>
    <property type="evidence" value="ECO:0007669"/>
    <property type="project" value="InterPro"/>
</dbReference>
<keyword evidence="6" id="KW-1185">Reference proteome</keyword>
<evidence type="ECO:0000256" key="3">
    <source>
        <dbReference type="ARBA" id="ARBA00022840"/>
    </source>
</evidence>
<dbReference type="SUPFAM" id="SSF52540">
    <property type="entry name" value="P-loop containing nucleoside triphosphate hydrolases"/>
    <property type="match status" value="1"/>
</dbReference>
<keyword evidence="1" id="KW-0813">Transport</keyword>
<dbReference type="PANTHER" id="PTHR42939">
    <property type="entry name" value="ABC TRANSPORTER ATP-BINDING PROTEIN ALBC-RELATED"/>
    <property type="match status" value="1"/>
</dbReference>
<reference evidence="5 6" key="1">
    <citation type="submission" date="2018-05" db="EMBL/GenBank/DDBJ databases">
        <title>Genomic analysis of Gracilibacillus dipsosauri DD1 reveals novel features of a salt-tolerant amylase.</title>
        <authorList>
            <person name="Deutch C.E."/>
            <person name="Yang S."/>
        </authorList>
    </citation>
    <scope>NUCLEOTIDE SEQUENCE [LARGE SCALE GENOMIC DNA]</scope>
    <source>
        <strain evidence="5 6">DD1</strain>
    </source>
</reference>
<feature type="domain" description="ABC transporter" evidence="4">
    <location>
        <begin position="4"/>
        <end position="227"/>
    </location>
</feature>
<protein>
    <submittedName>
        <fullName evidence="5">ABC transporter</fullName>
    </submittedName>
</protein>
<dbReference type="InterPro" id="IPR003593">
    <property type="entry name" value="AAA+_ATPase"/>
</dbReference>
<proteinExistence type="predicted"/>
<dbReference type="PANTHER" id="PTHR42939:SF5">
    <property type="entry name" value="ABC-TYPE TRANSPORTER ATP-BINDING PROTEIN ECSA"/>
    <property type="match status" value="1"/>
</dbReference>
<dbReference type="InterPro" id="IPR027417">
    <property type="entry name" value="P-loop_NTPase"/>
</dbReference>
<dbReference type="EMBL" id="QGTD01000011">
    <property type="protein sequence ID" value="PWU68052.1"/>
    <property type="molecule type" value="Genomic_DNA"/>
</dbReference>
<evidence type="ECO:0000256" key="2">
    <source>
        <dbReference type="ARBA" id="ARBA00022741"/>
    </source>
</evidence>
<dbReference type="Pfam" id="PF00005">
    <property type="entry name" value="ABC_tran"/>
    <property type="match status" value="1"/>
</dbReference>
<dbReference type="AlphaFoldDB" id="A0A317KX08"/>
<dbReference type="PROSITE" id="PS50893">
    <property type="entry name" value="ABC_TRANSPORTER_2"/>
    <property type="match status" value="1"/>
</dbReference>
<sequence length="230" mass="26122">MSQLVVENVTVAIGQESILKNIHFTVETGQLIALIGHNGAGKSTLMKTIMGWQEKQEGNISVQGIDQDQEFLHYKRQIAYIPEEPFLLSELTAMQHFQLYGKSYQLSEEKLNQKVEELTNLFEIKDKLNVYPESLSKGMRQKVQTICALLPEVDLLLIDEPFMGLDIHAAAALQQLLLEKTQGGTSILLTSHQLDRINQVADKYILLDKGEIREYDEMANFDTITRRTSQ</sequence>
<dbReference type="GO" id="GO:0005524">
    <property type="term" value="F:ATP binding"/>
    <property type="evidence" value="ECO:0007669"/>
    <property type="project" value="UniProtKB-KW"/>
</dbReference>
<evidence type="ECO:0000259" key="4">
    <source>
        <dbReference type="PROSITE" id="PS50893"/>
    </source>
</evidence>
<dbReference type="InterPro" id="IPR051782">
    <property type="entry name" value="ABC_Transporter_VariousFunc"/>
</dbReference>
<accession>A0A317KX08</accession>
<dbReference type="InterPro" id="IPR003439">
    <property type="entry name" value="ABC_transporter-like_ATP-bd"/>
</dbReference>